<reference evidence="3" key="1">
    <citation type="journal article" date="2020" name="Stud. Mycol.">
        <title>101 Dothideomycetes genomes: a test case for predicting lifestyles and emergence of pathogens.</title>
        <authorList>
            <person name="Haridas S."/>
            <person name="Albert R."/>
            <person name="Binder M."/>
            <person name="Bloem J."/>
            <person name="Labutti K."/>
            <person name="Salamov A."/>
            <person name="Andreopoulos B."/>
            <person name="Baker S."/>
            <person name="Barry K."/>
            <person name="Bills G."/>
            <person name="Bluhm B."/>
            <person name="Cannon C."/>
            <person name="Castanera R."/>
            <person name="Culley D."/>
            <person name="Daum C."/>
            <person name="Ezra D."/>
            <person name="Gonzalez J."/>
            <person name="Henrissat B."/>
            <person name="Kuo A."/>
            <person name="Liang C."/>
            <person name="Lipzen A."/>
            <person name="Lutzoni F."/>
            <person name="Magnuson J."/>
            <person name="Mondo S."/>
            <person name="Nolan M."/>
            <person name="Ohm R."/>
            <person name="Pangilinan J."/>
            <person name="Park H.-J."/>
            <person name="Ramirez L."/>
            <person name="Alfaro M."/>
            <person name="Sun H."/>
            <person name="Tritt A."/>
            <person name="Yoshinaga Y."/>
            <person name="Zwiers L.-H."/>
            <person name="Turgeon B."/>
            <person name="Goodwin S."/>
            <person name="Spatafora J."/>
            <person name="Crous P."/>
            <person name="Grigoriev I."/>
        </authorList>
    </citation>
    <scope>NUCLEOTIDE SEQUENCE</scope>
    <source>
        <strain evidence="3">CBS 121167</strain>
    </source>
</reference>
<name>A0A6A6BLY1_9PEZI</name>
<dbReference type="RefSeq" id="XP_033400831.1">
    <property type="nucleotide sequence ID" value="XM_033535326.1"/>
</dbReference>
<gene>
    <name evidence="3" type="ORF">K452DRAFT_134791</name>
</gene>
<accession>A0A6A6BLY1</accession>
<keyword evidence="4" id="KW-1185">Reference proteome</keyword>
<sequence length="100" mass="11172">MVAFCFYAPFPRFPLLSSFNGPTFSCFLSIFVSNHLFFEFARLGLRQRSFLVGTGCCVSFGTGRASAMSDIETKRSPRPQLPIFSGSTMQRLPLDSADER</sequence>
<proteinExistence type="predicted"/>
<keyword evidence="2" id="KW-0472">Membrane</keyword>
<keyword evidence="2" id="KW-1133">Transmembrane helix</keyword>
<dbReference type="GeneID" id="54292820"/>
<dbReference type="EMBL" id="ML995478">
    <property type="protein sequence ID" value="KAF2145119.1"/>
    <property type="molecule type" value="Genomic_DNA"/>
</dbReference>
<evidence type="ECO:0000313" key="3">
    <source>
        <dbReference type="EMBL" id="KAF2145119.1"/>
    </source>
</evidence>
<feature type="transmembrane region" description="Helical" evidence="2">
    <location>
        <begin position="19"/>
        <end position="38"/>
    </location>
</feature>
<evidence type="ECO:0000313" key="4">
    <source>
        <dbReference type="Proteomes" id="UP000799438"/>
    </source>
</evidence>
<protein>
    <submittedName>
        <fullName evidence="3">Uncharacterized protein</fullName>
    </submittedName>
</protein>
<keyword evidence="2" id="KW-0812">Transmembrane</keyword>
<evidence type="ECO:0000256" key="1">
    <source>
        <dbReference type="SAM" id="MobiDB-lite"/>
    </source>
</evidence>
<dbReference type="AlphaFoldDB" id="A0A6A6BLY1"/>
<dbReference type="Proteomes" id="UP000799438">
    <property type="component" value="Unassembled WGS sequence"/>
</dbReference>
<organism evidence="3 4">
    <name type="scientific">Aplosporella prunicola CBS 121167</name>
    <dbReference type="NCBI Taxonomy" id="1176127"/>
    <lineage>
        <taxon>Eukaryota</taxon>
        <taxon>Fungi</taxon>
        <taxon>Dikarya</taxon>
        <taxon>Ascomycota</taxon>
        <taxon>Pezizomycotina</taxon>
        <taxon>Dothideomycetes</taxon>
        <taxon>Dothideomycetes incertae sedis</taxon>
        <taxon>Botryosphaeriales</taxon>
        <taxon>Aplosporellaceae</taxon>
        <taxon>Aplosporella</taxon>
    </lineage>
</organism>
<feature type="region of interest" description="Disordered" evidence="1">
    <location>
        <begin position="69"/>
        <end position="100"/>
    </location>
</feature>
<evidence type="ECO:0000256" key="2">
    <source>
        <dbReference type="SAM" id="Phobius"/>
    </source>
</evidence>